<dbReference type="PANTHER" id="PTHR43179:SF7">
    <property type="entry name" value="RHAMNOSYLTRANSFERASE WBBL"/>
    <property type="match status" value="1"/>
</dbReference>
<dbReference type="EMBL" id="SRSD01000004">
    <property type="protein sequence ID" value="KAA0892171.1"/>
    <property type="molecule type" value="Genomic_DNA"/>
</dbReference>
<dbReference type="InterPro" id="IPR029044">
    <property type="entry name" value="Nucleotide-diphossugar_trans"/>
</dbReference>
<dbReference type="Proteomes" id="UP000324298">
    <property type="component" value="Unassembled WGS sequence"/>
</dbReference>
<protein>
    <submittedName>
        <fullName evidence="2">Glycosyltransferase</fullName>
    </submittedName>
</protein>
<evidence type="ECO:0000313" key="2">
    <source>
        <dbReference type="EMBL" id="KAA0892171.1"/>
    </source>
</evidence>
<comment type="caution">
    <text evidence="2">The sequence shown here is derived from an EMBL/GenBank/DDBJ whole genome shotgun (WGS) entry which is preliminary data.</text>
</comment>
<accession>A0A5A9XKW5</accession>
<evidence type="ECO:0000259" key="1">
    <source>
        <dbReference type="Pfam" id="PF00535"/>
    </source>
</evidence>
<keyword evidence="3" id="KW-1185">Reference proteome</keyword>
<feature type="domain" description="Glycosyltransferase 2-like" evidence="1">
    <location>
        <begin position="8"/>
        <end position="132"/>
    </location>
</feature>
<dbReference type="Pfam" id="PF00535">
    <property type="entry name" value="Glycos_transf_2"/>
    <property type="match status" value="1"/>
</dbReference>
<dbReference type="Gene3D" id="3.90.550.10">
    <property type="entry name" value="Spore Coat Polysaccharide Biosynthesis Protein SpsA, Chain A"/>
    <property type="match status" value="1"/>
</dbReference>
<dbReference type="RefSeq" id="WP_149307108.1">
    <property type="nucleotide sequence ID" value="NZ_SRSD01000004.1"/>
</dbReference>
<reference evidence="2 3" key="1">
    <citation type="submission" date="2019-04" db="EMBL/GenBank/DDBJ databases">
        <title>Geobacter ruber sp. nov., ferric-reducing bacteria isolated from paddy soil.</title>
        <authorList>
            <person name="Xu Z."/>
            <person name="Masuda Y."/>
            <person name="Itoh H."/>
            <person name="Senoo K."/>
        </authorList>
    </citation>
    <scope>NUCLEOTIDE SEQUENCE [LARGE SCALE GENOMIC DNA]</scope>
    <source>
        <strain evidence="2 3">Red88</strain>
    </source>
</reference>
<dbReference type="OrthoDB" id="5393620at2"/>
<name>A0A5A9XKW5_9BACT</name>
<proteinExistence type="predicted"/>
<organism evidence="2 3">
    <name type="scientific">Oryzomonas rubra</name>
    <dbReference type="NCBI Taxonomy" id="2509454"/>
    <lineage>
        <taxon>Bacteria</taxon>
        <taxon>Pseudomonadati</taxon>
        <taxon>Thermodesulfobacteriota</taxon>
        <taxon>Desulfuromonadia</taxon>
        <taxon>Geobacterales</taxon>
        <taxon>Geobacteraceae</taxon>
        <taxon>Oryzomonas</taxon>
    </lineage>
</organism>
<dbReference type="GO" id="GO:0016740">
    <property type="term" value="F:transferase activity"/>
    <property type="evidence" value="ECO:0007669"/>
    <property type="project" value="UniProtKB-KW"/>
</dbReference>
<dbReference type="SUPFAM" id="SSF53448">
    <property type="entry name" value="Nucleotide-diphospho-sugar transferases"/>
    <property type="match status" value="1"/>
</dbReference>
<sequence length="344" mass="38429">MTNPSIDIIVPVWNSPFETRACLAAILRHSPGARMIVVDNGSSRETELMMEEFSEPLGEQGLFIKSERNIGLVPAINRGLARSDGDLAIIVRPHVLVTPGWLDALREAAQDASVGIVSPVFSGSGASQRLAVNSRHDCPFIETFSVSFSALLLKSEMRVQIGCFDEGLDSGEWCLIDYIRRAWSKGYRTGVTSRSRLICSQEPVFGSDARRKSQAHISWEHYRELWGISRHYGVYFGADTDVAALADAMETIREGSRRGHRFTLLLHHRQAREFRRCGWNCLHTGIDQVRLSMIMPQRDLVRKIGALRESAPEMIMVRWQDDASVAGMDMSIPFADVAAALRDV</sequence>
<dbReference type="InterPro" id="IPR001173">
    <property type="entry name" value="Glyco_trans_2-like"/>
</dbReference>
<evidence type="ECO:0000313" key="3">
    <source>
        <dbReference type="Proteomes" id="UP000324298"/>
    </source>
</evidence>
<dbReference type="AlphaFoldDB" id="A0A5A9XKW5"/>
<gene>
    <name evidence="2" type="ORF">ET418_08190</name>
</gene>
<keyword evidence="2" id="KW-0808">Transferase</keyword>
<dbReference type="PANTHER" id="PTHR43179">
    <property type="entry name" value="RHAMNOSYLTRANSFERASE WBBL"/>
    <property type="match status" value="1"/>
</dbReference>